<dbReference type="EMBL" id="DXCN01000046">
    <property type="protein sequence ID" value="HIY95188.1"/>
    <property type="molecule type" value="Genomic_DNA"/>
</dbReference>
<feature type="transmembrane region" description="Helical" evidence="6">
    <location>
        <begin position="48"/>
        <end position="65"/>
    </location>
</feature>
<proteinExistence type="predicted"/>
<keyword evidence="4 6" id="KW-1133">Transmembrane helix</keyword>
<evidence type="ECO:0000256" key="6">
    <source>
        <dbReference type="SAM" id="Phobius"/>
    </source>
</evidence>
<feature type="transmembrane region" description="Helical" evidence="6">
    <location>
        <begin position="344"/>
        <end position="366"/>
    </location>
</feature>
<evidence type="ECO:0000313" key="7">
    <source>
        <dbReference type="EMBL" id="HIY95188.1"/>
    </source>
</evidence>
<gene>
    <name evidence="7" type="ORF">H9821_05935</name>
</gene>
<organism evidence="7 8">
    <name type="scientific">Candidatus Rothia avicola</name>
    <dbReference type="NCBI Taxonomy" id="2840478"/>
    <lineage>
        <taxon>Bacteria</taxon>
        <taxon>Bacillati</taxon>
        <taxon>Actinomycetota</taxon>
        <taxon>Actinomycetes</taxon>
        <taxon>Micrococcales</taxon>
        <taxon>Micrococcaceae</taxon>
        <taxon>Rothia</taxon>
    </lineage>
</organism>
<feature type="transmembrane region" description="Helical" evidence="6">
    <location>
        <begin position="185"/>
        <end position="205"/>
    </location>
</feature>
<evidence type="ECO:0008006" key="9">
    <source>
        <dbReference type="Google" id="ProtNLM"/>
    </source>
</evidence>
<comment type="subcellular location">
    <subcellularLocation>
        <location evidence="1">Cell membrane</location>
        <topology evidence="1">Multi-pass membrane protein</topology>
    </subcellularLocation>
</comment>
<dbReference type="Proteomes" id="UP000824134">
    <property type="component" value="Unassembled WGS sequence"/>
</dbReference>
<reference evidence="7" key="1">
    <citation type="journal article" date="2021" name="PeerJ">
        <title>Extensive microbial diversity within the chicken gut microbiome revealed by metagenomics and culture.</title>
        <authorList>
            <person name="Gilroy R."/>
            <person name="Ravi A."/>
            <person name="Getino M."/>
            <person name="Pursley I."/>
            <person name="Horton D.L."/>
            <person name="Alikhan N.F."/>
            <person name="Baker D."/>
            <person name="Gharbi K."/>
            <person name="Hall N."/>
            <person name="Watson M."/>
            <person name="Adriaenssens E.M."/>
            <person name="Foster-Nyarko E."/>
            <person name="Jarju S."/>
            <person name="Secka A."/>
            <person name="Antonio M."/>
            <person name="Oren A."/>
            <person name="Chaudhuri R.R."/>
            <person name="La Ragione R."/>
            <person name="Hildebrand F."/>
            <person name="Pallen M.J."/>
        </authorList>
    </citation>
    <scope>NUCLEOTIDE SEQUENCE</scope>
    <source>
        <strain evidence="7">ChiHjej12B11-9195</strain>
    </source>
</reference>
<keyword evidence="3 6" id="KW-0812">Transmembrane</keyword>
<keyword evidence="5 6" id="KW-0472">Membrane</keyword>
<dbReference type="GO" id="GO:0005886">
    <property type="term" value="C:plasma membrane"/>
    <property type="evidence" value="ECO:0007669"/>
    <property type="project" value="UniProtKB-SubCell"/>
</dbReference>
<evidence type="ECO:0000256" key="4">
    <source>
        <dbReference type="ARBA" id="ARBA00022989"/>
    </source>
</evidence>
<feature type="transmembrane region" description="Helical" evidence="6">
    <location>
        <begin position="302"/>
        <end position="324"/>
    </location>
</feature>
<sequence>MSEEPTEAVINRGQSLFITASSIISAGTTFLVTWLAARSLTVEDNKDFLVFWSLTSLVFATLLGVQQESARLIGSDQLSQQKKATRAPGESTYNPLVVATWVGVTCAIIFAALTPVWLGTVLPAGDWRTVLLITLVTAVYACHVYCIGAMAGTRAWTEYALLISTGGIFCFLCTLLASALGAGLLAFQLSFLATAFLWLVFVVFSPRVRGATRLRLVGRPGVAYRGMMLAVGTAVAIATMSTGFPIFLEATSSTATPESAALLAAIILGISITRAPIMLPLQAFQGVAVSYFLAHSQRPTAALLKPVGALLALGLAGAGAAYLLGPWLFDEIYEKYAGQLDGAFLAALTFAAALLAVTTLSGTAALAMGAHRIYLAGWVVTVVVAFGCLLLPLDLETKTVVALMASPVIGAAAHLAGMEVLSRKQASAPAI</sequence>
<evidence type="ECO:0000256" key="1">
    <source>
        <dbReference type="ARBA" id="ARBA00004651"/>
    </source>
</evidence>
<feature type="transmembrane region" description="Helical" evidence="6">
    <location>
        <begin position="373"/>
        <end position="393"/>
    </location>
</feature>
<evidence type="ECO:0000256" key="5">
    <source>
        <dbReference type="ARBA" id="ARBA00023136"/>
    </source>
</evidence>
<name>A0A9D1ZTG6_9MICC</name>
<accession>A0A9D1ZTG6</accession>
<feature type="transmembrane region" description="Helical" evidence="6">
    <location>
        <begin position="130"/>
        <end position="152"/>
    </location>
</feature>
<feature type="transmembrane region" description="Helical" evidence="6">
    <location>
        <begin position="159"/>
        <end position="179"/>
    </location>
</feature>
<feature type="transmembrane region" description="Helical" evidence="6">
    <location>
        <begin position="16"/>
        <end position="36"/>
    </location>
</feature>
<dbReference type="InterPro" id="IPR050833">
    <property type="entry name" value="Poly_Biosynth_Transport"/>
</dbReference>
<keyword evidence="2" id="KW-1003">Cell membrane</keyword>
<comment type="caution">
    <text evidence="7">The sequence shown here is derived from an EMBL/GenBank/DDBJ whole genome shotgun (WGS) entry which is preliminary data.</text>
</comment>
<dbReference type="PANTHER" id="PTHR30250">
    <property type="entry name" value="PST FAMILY PREDICTED COLANIC ACID TRANSPORTER"/>
    <property type="match status" value="1"/>
</dbReference>
<evidence type="ECO:0000256" key="3">
    <source>
        <dbReference type="ARBA" id="ARBA00022692"/>
    </source>
</evidence>
<dbReference type="PANTHER" id="PTHR30250:SF11">
    <property type="entry name" value="O-ANTIGEN TRANSPORTER-RELATED"/>
    <property type="match status" value="1"/>
</dbReference>
<evidence type="ECO:0000313" key="8">
    <source>
        <dbReference type="Proteomes" id="UP000824134"/>
    </source>
</evidence>
<dbReference type="AlphaFoldDB" id="A0A9D1ZTG6"/>
<reference evidence="7" key="2">
    <citation type="submission" date="2021-04" db="EMBL/GenBank/DDBJ databases">
        <authorList>
            <person name="Gilroy R."/>
        </authorList>
    </citation>
    <scope>NUCLEOTIDE SEQUENCE</scope>
    <source>
        <strain evidence="7">ChiHjej12B11-9195</strain>
    </source>
</reference>
<feature type="transmembrane region" description="Helical" evidence="6">
    <location>
        <begin position="399"/>
        <end position="417"/>
    </location>
</feature>
<feature type="transmembrane region" description="Helical" evidence="6">
    <location>
        <begin position="226"/>
        <end position="248"/>
    </location>
</feature>
<feature type="transmembrane region" description="Helical" evidence="6">
    <location>
        <begin position="260"/>
        <end position="281"/>
    </location>
</feature>
<protein>
    <recommendedName>
        <fullName evidence="9">Polysaccharide biosynthesis protein</fullName>
    </recommendedName>
</protein>
<evidence type="ECO:0000256" key="2">
    <source>
        <dbReference type="ARBA" id="ARBA00022475"/>
    </source>
</evidence>
<feature type="transmembrane region" description="Helical" evidence="6">
    <location>
        <begin position="96"/>
        <end position="118"/>
    </location>
</feature>